<dbReference type="EMBL" id="MIGC01008296">
    <property type="protein sequence ID" value="PHJ15397.1"/>
    <property type="molecule type" value="Genomic_DNA"/>
</dbReference>
<evidence type="ECO:0000256" key="1">
    <source>
        <dbReference type="SAM" id="SignalP"/>
    </source>
</evidence>
<protein>
    <recommendedName>
        <fullName evidence="4">Transmembrane protein</fullName>
    </recommendedName>
</protein>
<dbReference type="AlphaFoldDB" id="A0A2C6KC72"/>
<dbReference type="Proteomes" id="UP000221165">
    <property type="component" value="Unassembled WGS sequence"/>
</dbReference>
<dbReference type="VEuPathDB" id="ToxoDB:CSUI_010791"/>
<gene>
    <name evidence="2" type="ORF">CSUI_010791</name>
</gene>
<feature type="non-terminal residue" evidence="2">
    <location>
        <position position="117"/>
    </location>
</feature>
<dbReference type="GeneID" id="94434103"/>
<feature type="signal peptide" evidence="1">
    <location>
        <begin position="1"/>
        <end position="19"/>
    </location>
</feature>
<feature type="non-terminal residue" evidence="2">
    <location>
        <position position="1"/>
    </location>
</feature>
<accession>A0A2C6KC72</accession>
<organism evidence="2 3">
    <name type="scientific">Cystoisospora suis</name>
    <dbReference type="NCBI Taxonomy" id="483139"/>
    <lineage>
        <taxon>Eukaryota</taxon>
        <taxon>Sar</taxon>
        <taxon>Alveolata</taxon>
        <taxon>Apicomplexa</taxon>
        <taxon>Conoidasida</taxon>
        <taxon>Coccidia</taxon>
        <taxon>Eucoccidiorida</taxon>
        <taxon>Eimeriorina</taxon>
        <taxon>Sarcocystidae</taxon>
        <taxon>Cystoisospora</taxon>
    </lineage>
</organism>
<proteinExistence type="predicted"/>
<keyword evidence="1" id="KW-0732">Signal</keyword>
<reference evidence="2 3" key="1">
    <citation type="journal article" date="2017" name="Int. J. Parasitol.">
        <title>The genome of the protozoan parasite Cystoisospora suis and a reverse vaccinology approach to identify vaccine candidates.</title>
        <authorList>
            <person name="Palmieri N."/>
            <person name="Shrestha A."/>
            <person name="Ruttkowski B."/>
            <person name="Beck T."/>
            <person name="Vogl C."/>
            <person name="Tomley F."/>
            <person name="Blake D.P."/>
            <person name="Joachim A."/>
        </authorList>
    </citation>
    <scope>NUCLEOTIDE SEQUENCE [LARGE SCALE GENOMIC DNA]</scope>
    <source>
        <strain evidence="2 3">Wien I</strain>
    </source>
</reference>
<name>A0A2C6KC72_9APIC</name>
<comment type="caution">
    <text evidence="2">The sequence shown here is derived from an EMBL/GenBank/DDBJ whole genome shotgun (WGS) entry which is preliminary data.</text>
</comment>
<evidence type="ECO:0000313" key="3">
    <source>
        <dbReference type="Proteomes" id="UP000221165"/>
    </source>
</evidence>
<dbReference type="RefSeq" id="XP_067917131.1">
    <property type="nucleotide sequence ID" value="XM_068070892.1"/>
</dbReference>
<sequence length="117" mass="13137">LFSSVLLLLFVSTCWRCLALDTAIYSYSWSLAASRQASEEACRFLLNLLKTTFTSNATKTLISRHVDCGSSGHSSQSSFLYQSSEIVQIGMRTLLRLDLQRLHEDQNIAGKTPQQFI</sequence>
<keyword evidence="3" id="KW-1185">Reference proteome</keyword>
<evidence type="ECO:0008006" key="4">
    <source>
        <dbReference type="Google" id="ProtNLM"/>
    </source>
</evidence>
<evidence type="ECO:0000313" key="2">
    <source>
        <dbReference type="EMBL" id="PHJ15397.1"/>
    </source>
</evidence>
<feature type="chain" id="PRO_5012925775" description="Transmembrane protein" evidence="1">
    <location>
        <begin position="20"/>
        <end position="117"/>
    </location>
</feature>